<sequence length="298" mass="33046">MRETRTLQMGLVACALLVLTGCASRPGRDIQGDLALYMPEPIRQRFASAPREDSFVAAPTLNFFENRQEQELKGNLGLVSIVREQAHMTWQQGQLLLIVGSDVGREKTVDNSARARFRRMTLCGLVPVFSESAVGLRLNNTVIVPAGKSFVPFDTALDASLSHRYRLSKFDGDVATLCAPSPSKTFSYRTETERQVKEVNSRGPDFNKQVTINDSVTCRTGSDVQPLSQLNPGAKGLYLRVECEHKDNVENLQRRSLAWLVDAGMYLPLEEVGWQGTIKTRYARFGYATPTGAVSAQQ</sequence>
<evidence type="ECO:0008006" key="3">
    <source>
        <dbReference type="Google" id="ProtNLM"/>
    </source>
</evidence>
<gene>
    <name evidence="1" type="ORF">VAPA_2c11910</name>
</gene>
<dbReference type="EMBL" id="CP003912">
    <property type="protein sequence ID" value="AGU53745.1"/>
    <property type="molecule type" value="Genomic_DNA"/>
</dbReference>
<dbReference type="KEGG" id="vpd:VAPA_2c11910"/>
<dbReference type="PROSITE" id="PS51257">
    <property type="entry name" value="PROKAR_LIPOPROTEIN"/>
    <property type="match status" value="1"/>
</dbReference>
<evidence type="ECO:0000313" key="2">
    <source>
        <dbReference type="Proteomes" id="UP000016223"/>
    </source>
</evidence>
<proteinExistence type="predicted"/>
<dbReference type="Proteomes" id="UP000016223">
    <property type="component" value="Chromosome 2"/>
</dbReference>
<protein>
    <recommendedName>
        <fullName evidence="3">Lipoprotein</fullName>
    </recommendedName>
</protein>
<evidence type="ECO:0000313" key="1">
    <source>
        <dbReference type="EMBL" id="AGU53745.1"/>
    </source>
</evidence>
<organism evidence="1 2">
    <name type="scientific">Variovorax paradoxus B4</name>
    <dbReference type="NCBI Taxonomy" id="1246301"/>
    <lineage>
        <taxon>Bacteria</taxon>
        <taxon>Pseudomonadati</taxon>
        <taxon>Pseudomonadota</taxon>
        <taxon>Betaproteobacteria</taxon>
        <taxon>Burkholderiales</taxon>
        <taxon>Comamonadaceae</taxon>
        <taxon>Variovorax</taxon>
    </lineage>
</organism>
<dbReference type="PATRIC" id="fig|1246301.3.peg.6703"/>
<reference evidence="1 2" key="1">
    <citation type="submission" date="2012-10" db="EMBL/GenBank/DDBJ databases">
        <title>Genome sequence of Variovorax paradoxus B4.</title>
        <authorList>
            <person name="Schuldes J."/>
            <person name="Brandt U."/>
            <person name="Hiessl S."/>
            <person name="Wuebbeler J.H."/>
            <person name="Thuermer A."/>
            <person name="Steinbuechel A."/>
            <person name="Daniel R."/>
        </authorList>
    </citation>
    <scope>NUCLEOTIDE SEQUENCE [LARGE SCALE GENOMIC DNA]</scope>
    <source>
        <strain evidence="1 2">B4</strain>
    </source>
</reference>
<dbReference type="AlphaFoldDB" id="T1XNP7"/>
<dbReference type="HOGENOM" id="CLU_933653_0_0_4"/>
<accession>T1XNP7</accession>
<name>T1XNP7_VARPD</name>